<proteinExistence type="predicted"/>
<dbReference type="Proteomes" id="UP000015105">
    <property type="component" value="Chromosome 7D"/>
</dbReference>
<reference evidence="2" key="2">
    <citation type="journal article" date="2017" name="Nat. Plants">
        <title>The Aegilops tauschii genome reveals multiple impacts of transposons.</title>
        <authorList>
            <person name="Zhao G."/>
            <person name="Zou C."/>
            <person name="Li K."/>
            <person name="Wang K."/>
            <person name="Li T."/>
            <person name="Gao L."/>
            <person name="Zhang X."/>
            <person name="Wang H."/>
            <person name="Yang Z."/>
            <person name="Liu X."/>
            <person name="Jiang W."/>
            <person name="Mao L."/>
            <person name="Kong X."/>
            <person name="Jiao Y."/>
            <person name="Jia J."/>
        </authorList>
    </citation>
    <scope>NUCLEOTIDE SEQUENCE [LARGE SCALE GENOMIC DNA]</scope>
    <source>
        <strain evidence="2">cv. AL8/78</strain>
    </source>
</reference>
<reference evidence="1" key="4">
    <citation type="submission" date="2019-03" db="UniProtKB">
        <authorList>
            <consortium name="EnsemblPlants"/>
        </authorList>
    </citation>
    <scope>IDENTIFICATION</scope>
</reference>
<keyword evidence="2" id="KW-1185">Reference proteome</keyword>
<name>A0A453TDX5_AEGTS</name>
<sequence>MECLASAAAAVVKLLRSSYSVDWMEPCMYICMHIVLLPASTCKCPVVPLTCSMFHFILTLSNVLQYIVLMDHIREKKSSFFLLFAGKETSSFAWAYFY</sequence>
<reference evidence="1" key="5">
    <citation type="journal article" date="2021" name="G3 (Bethesda)">
        <title>Aegilops tauschii genome assembly Aet v5.0 features greater sequence contiguity and improved annotation.</title>
        <authorList>
            <person name="Wang L."/>
            <person name="Zhu T."/>
            <person name="Rodriguez J.C."/>
            <person name="Deal K.R."/>
            <person name="Dubcovsky J."/>
            <person name="McGuire P.E."/>
            <person name="Lux T."/>
            <person name="Spannagl M."/>
            <person name="Mayer K.F.X."/>
            <person name="Baldrich P."/>
            <person name="Meyers B.C."/>
            <person name="Huo N."/>
            <person name="Gu Y.Q."/>
            <person name="Zhou H."/>
            <person name="Devos K.M."/>
            <person name="Bennetzen J.L."/>
            <person name="Unver T."/>
            <person name="Budak H."/>
            <person name="Gulick P.J."/>
            <person name="Galiba G."/>
            <person name="Kalapos B."/>
            <person name="Nelson D.R."/>
            <person name="Li P."/>
            <person name="You F.M."/>
            <person name="Luo M.C."/>
            <person name="Dvorak J."/>
        </authorList>
    </citation>
    <scope>NUCLEOTIDE SEQUENCE [LARGE SCALE GENOMIC DNA]</scope>
    <source>
        <strain evidence="1">cv. AL8/78</strain>
    </source>
</reference>
<evidence type="ECO:0000313" key="2">
    <source>
        <dbReference type="Proteomes" id="UP000015105"/>
    </source>
</evidence>
<dbReference type="EnsemblPlants" id="AET7Gv21355800.6">
    <property type="protein sequence ID" value="AET7Gv21355800.6"/>
    <property type="gene ID" value="AET7Gv21355800"/>
</dbReference>
<accession>A0A453TDX5</accession>
<organism evidence="1 2">
    <name type="scientific">Aegilops tauschii subsp. strangulata</name>
    <name type="common">Goatgrass</name>
    <dbReference type="NCBI Taxonomy" id="200361"/>
    <lineage>
        <taxon>Eukaryota</taxon>
        <taxon>Viridiplantae</taxon>
        <taxon>Streptophyta</taxon>
        <taxon>Embryophyta</taxon>
        <taxon>Tracheophyta</taxon>
        <taxon>Spermatophyta</taxon>
        <taxon>Magnoliopsida</taxon>
        <taxon>Liliopsida</taxon>
        <taxon>Poales</taxon>
        <taxon>Poaceae</taxon>
        <taxon>BOP clade</taxon>
        <taxon>Pooideae</taxon>
        <taxon>Triticodae</taxon>
        <taxon>Triticeae</taxon>
        <taxon>Triticinae</taxon>
        <taxon>Aegilops</taxon>
    </lineage>
</organism>
<reference evidence="2" key="1">
    <citation type="journal article" date="2014" name="Science">
        <title>Ancient hybridizations among the ancestral genomes of bread wheat.</title>
        <authorList>
            <consortium name="International Wheat Genome Sequencing Consortium,"/>
            <person name="Marcussen T."/>
            <person name="Sandve S.R."/>
            <person name="Heier L."/>
            <person name="Spannagl M."/>
            <person name="Pfeifer M."/>
            <person name="Jakobsen K.S."/>
            <person name="Wulff B.B."/>
            <person name="Steuernagel B."/>
            <person name="Mayer K.F."/>
            <person name="Olsen O.A."/>
        </authorList>
    </citation>
    <scope>NUCLEOTIDE SEQUENCE [LARGE SCALE GENOMIC DNA]</scope>
    <source>
        <strain evidence="2">cv. AL8/78</strain>
    </source>
</reference>
<dbReference type="Gramene" id="AET7Gv21355800.6">
    <property type="protein sequence ID" value="AET7Gv21355800.6"/>
    <property type="gene ID" value="AET7Gv21355800"/>
</dbReference>
<reference evidence="1" key="3">
    <citation type="journal article" date="2017" name="Nature">
        <title>Genome sequence of the progenitor of the wheat D genome Aegilops tauschii.</title>
        <authorList>
            <person name="Luo M.C."/>
            <person name="Gu Y.Q."/>
            <person name="Puiu D."/>
            <person name="Wang H."/>
            <person name="Twardziok S.O."/>
            <person name="Deal K.R."/>
            <person name="Huo N."/>
            <person name="Zhu T."/>
            <person name="Wang L."/>
            <person name="Wang Y."/>
            <person name="McGuire P.E."/>
            <person name="Liu S."/>
            <person name="Long H."/>
            <person name="Ramasamy R.K."/>
            <person name="Rodriguez J.C."/>
            <person name="Van S.L."/>
            <person name="Yuan L."/>
            <person name="Wang Z."/>
            <person name="Xia Z."/>
            <person name="Xiao L."/>
            <person name="Anderson O.D."/>
            <person name="Ouyang S."/>
            <person name="Liang Y."/>
            <person name="Zimin A.V."/>
            <person name="Pertea G."/>
            <person name="Qi P."/>
            <person name="Bennetzen J.L."/>
            <person name="Dai X."/>
            <person name="Dawson M.W."/>
            <person name="Muller H.G."/>
            <person name="Kugler K."/>
            <person name="Rivarola-Duarte L."/>
            <person name="Spannagl M."/>
            <person name="Mayer K.F.X."/>
            <person name="Lu F.H."/>
            <person name="Bevan M.W."/>
            <person name="Leroy P."/>
            <person name="Li P."/>
            <person name="You F.M."/>
            <person name="Sun Q."/>
            <person name="Liu Z."/>
            <person name="Lyons E."/>
            <person name="Wicker T."/>
            <person name="Salzberg S.L."/>
            <person name="Devos K.M."/>
            <person name="Dvorak J."/>
        </authorList>
    </citation>
    <scope>NUCLEOTIDE SEQUENCE [LARGE SCALE GENOMIC DNA]</scope>
    <source>
        <strain evidence="1">cv. AL8/78</strain>
    </source>
</reference>
<dbReference type="AlphaFoldDB" id="A0A453TDX5"/>
<evidence type="ECO:0000313" key="1">
    <source>
        <dbReference type="EnsemblPlants" id="AET7Gv21355800.6"/>
    </source>
</evidence>
<protein>
    <submittedName>
        <fullName evidence="1">Uncharacterized protein</fullName>
    </submittedName>
</protein>